<evidence type="ECO:0000313" key="8">
    <source>
        <dbReference type="Proteomes" id="UP000228934"/>
    </source>
</evidence>
<keyword evidence="2 4" id="KW-0863">Zinc-finger</keyword>
<dbReference type="GO" id="GO:0008270">
    <property type="term" value="F:zinc ion binding"/>
    <property type="evidence" value="ECO:0007669"/>
    <property type="project" value="UniProtKB-KW"/>
</dbReference>
<feature type="region of interest" description="Disordered" evidence="5">
    <location>
        <begin position="356"/>
        <end position="381"/>
    </location>
</feature>
<feature type="region of interest" description="Disordered" evidence="5">
    <location>
        <begin position="1"/>
        <end position="36"/>
    </location>
</feature>
<feature type="compositionally biased region" description="Polar residues" evidence="5">
    <location>
        <begin position="370"/>
        <end position="381"/>
    </location>
</feature>
<feature type="region of interest" description="Disordered" evidence="5">
    <location>
        <begin position="142"/>
        <end position="178"/>
    </location>
</feature>
<dbReference type="SMART" id="SM00614">
    <property type="entry name" value="ZnF_BED"/>
    <property type="match status" value="2"/>
</dbReference>
<dbReference type="PANTHER" id="PTHR47241:SF2">
    <property type="entry name" value="ZINC FINGER BED DOMAIN-CONTAINING PROTEIN 6"/>
    <property type="match status" value="1"/>
</dbReference>
<evidence type="ECO:0000256" key="5">
    <source>
        <dbReference type="SAM" id="MobiDB-lite"/>
    </source>
</evidence>
<evidence type="ECO:0000256" key="1">
    <source>
        <dbReference type="ARBA" id="ARBA00022723"/>
    </source>
</evidence>
<protein>
    <recommendedName>
        <fullName evidence="6">BED-type domain-containing protein</fullName>
    </recommendedName>
</protein>
<evidence type="ECO:0000256" key="2">
    <source>
        <dbReference type="ARBA" id="ARBA00022771"/>
    </source>
</evidence>
<feature type="compositionally biased region" description="Polar residues" evidence="5">
    <location>
        <begin position="1"/>
        <end position="15"/>
    </location>
</feature>
<dbReference type="AlphaFoldDB" id="A0A2G9SM92"/>
<sequence length="381" mass="42428">QSVCVFPTDGSSNGNPPERCPRPLYSRDSTQEDHTIPHHHQGEDLINMTVEGEVSAQQTGMEESAGLLYEHRSGYYLRKYIQQLFASEFREENNGSIEGGGNRQGEPIVPVACCQVAFSDGEVGYNGEISDPTWVPDIVTLGSEGEADDQRGRTSTESNSQRRGESAHLLPPAGRTPQVQATVVPRSTHHTSAVWAFFNTCPEDRTAVICSLCQKRLKRGKSSHLGTTCMKRHMSVHHTALWEQHLKASGWQQKYRTYHPSSSSLSTSSPLYRTPLHPLFQHRASRLVQATVIPRCTPHSSAVWAFFTTCTEDRTVVICSVCLKRVSRGTNVSRLGTTCMKRHMACHHAAQWEQHLKASGRQHKGHTPPTDGSTKRNLPKR</sequence>
<feature type="domain" description="BED-type" evidence="6">
    <location>
        <begin position="189"/>
        <end position="245"/>
    </location>
</feature>
<accession>A0A2G9SM92</accession>
<dbReference type="GO" id="GO:0006357">
    <property type="term" value="P:regulation of transcription by RNA polymerase II"/>
    <property type="evidence" value="ECO:0007669"/>
    <property type="project" value="TreeGrafter"/>
</dbReference>
<gene>
    <name evidence="7" type="ORF">AB205_0042930</name>
</gene>
<feature type="non-terminal residue" evidence="7">
    <location>
        <position position="1"/>
    </location>
</feature>
<feature type="non-terminal residue" evidence="7">
    <location>
        <position position="381"/>
    </location>
</feature>
<evidence type="ECO:0000313" key="7">
    <source>
        <dbReference type="EMBL" id="PIO40511.1"/>
    </source>
</evidence>
<proteinExistence type="predicted"/>
<dbReference type="InterPro" id="IPR036236">
    <property type="entry name" value="Znf_C2H2_sf"/>
</dbReference>
<organism evidence="7 8">
    <name type="scientific">Aquarana catesbeiana</name>
    <name type="common">American bullfrog</name>
    <name type="synonym">Rana catesbeiana</name>
    <dbReference type="NCBI Taxonomy" id="8400"/>
    <lineage>
        <taxon>Eukaryota</taxon>
        <taxon>Metazoa</taxon>
        <taxon>Chordata</taxon>
        <taxon>Craniata</taxon>
        <taxon>Vertebrata</taxon>
        <taxon>Euteleostomi</taxon>
        <taxon>Amphibia</taxon>
        <taxon>Batrachia</taxon>
        <taxon>Anura</taxon>
        <taxon>Neobatrachia</taxon>
        <taxon>Ranoidea</taxon>
        <taxon>Ranidae</taxon>
        <taxon>Aquarana</taxon>
    </lineage>
</organism>
<dbReference type="GO" id="GO:0003677">
    <property type="term" value="F:DNA binding"/>
    <property type="evidence" value="ECO:0007669"/>
    <property type="project" value="InterPro"/>
</dbReference>
<dbReference type="Proteomes" id="UP000228934">
    <property type="component" value="Unassembled WGS sequence"/>
</dbReference>
<dbReference type="SUPFAM" id="SSF57667">
    <property type="entry name" value="beta-beta-alpha zinc fingers"/>
    <property type="match status" value="2"/>
</dbReference>
<keyword evidence="3" id="KW-0862">Zinc</keyword>
<dbReference type="PROSITE" id="PS50808">
    <property type="entry name" value="ZF_BED"/>
    <property type="match status" value="1"/>
</dbReference>
<name>A0A2G9SM92_AQUCT</name>
<evidence type="ECO:0000256" key="3">
    <source>
        <dbReference type="ARBA" id="ARBA00022833"/>
    </source>
</evidence>
<keyword evidence="8" id="KW-1185">Reference proteome</keyword>
<dbReference type="PANTHER" id="PTHR47241">
    <property type="entry name" value="FINGER PROTEIN, PUTATIVE-RELATED"/>
    <property type="match status" value="1"/>
</dbReference>
<dbReference type="OrthoDB" id="1607513at2759"/>
<evidence type="ECO:0000256" key="4">
    <source>
        <dbReference type="PROSITE-ProRule" id="PRU00027"/>
    </source>
</evidence>
<dbReference type="GO" id="GO:0005634">
    <property type="term" value="C:nucleus"/>
    <property type="evidence" value="ECO:0007669"/>
    <property type="project" value="TreeGrafter"/>
</dbReference>
<dbReference type="InterPro" id="IPR052865">
    <property type="entry name" value="Zinc_finger_BED"/>
</dbReference>
<dbReference type="EMBL" id="KV923865">
    <property type="protein sequence ID" value="PIO40511.1"/>
    <property type="molecule type" value="Genomic_DNA"/>
</dbReference>
<dbReference type="Pfam" id="PF02892">
    <property type="entry name" value="zf-BED"/>
    <property type="match status" value="2"/>
</dbReference>
<keyword evidence="1" id="KW-0479">Metal-binding</keyword>
<dbReference type="InterPro" id="IPR003656">
    <property type="entry name" value="Znf_BED"/>
</dbReference>
<feature type="compositionally biased region" description="Basic and acidic residues" evidence="5">
    <location>
        <begin position="148"/>
        <end position="166"/>
    </location>
</feature>
<reference evidence="8" key="1">
    <citation type="journal article" date="2017" name="Nat. Commun.">
        <title>The North American bullfrog draft genome provides insight into hormonal regulation of long noncoding RNA.</title>
        <authorList>
            <person name="Hammond S.A."/>
            <person name="Warren R.L."/>
            <person name="Vandervalk B.P."/>
            <person name="Kucuk E."/>
            <person name="Khan H."/>
            <person name="Gibb E.A."/>
            <person name="Pandoh P."/>
            <person name="Kirk H."/>
            <person name="Zhao Y."/>
            <person name="Jones M."/>
            <person name="Mungall A.J."/>
            <person name="Coope R."/>
            <person name="Pleasance S."/>
            <person name="Moore R.A."/>
            <person name="Holt R.A."/>
            <person name="Round J.M."/>
            <person name="Ohora S."/>
            <person name="Walle B.V."/>
            <person name="Veldhoen N."/>
            <person name="Helbing C.C."/>
            <person name="Birol I."/>
        </authorList>
    </citation>
    <scope>NUCLEOTIDE SEQUENCE [LARGE SCALE GENOMIC DNA]</scope>
</reference>
<evidence type="ECO:0000259" key="6">
    <source>
        <dbReference type="PROSITE" id="PS50808"/>
    </source>
</evidence>